<dbReference type="SUPFAM" id="SSF63411">
    <property type="entry name" value="LuxS/MPP-like metallohydrolase"/>
    <property type="match status" value="2"/>
</dbReference>
<sequence length="430" mass="48884">MDSQQGLQLPPDFFYHRLPNGLEMIGQYMPSLRSVTFGFQLDAAVIHEPEDKNGLAHLFEYMLFQGTKEKDARTLNEAFESLGARKGTSTSLETTQVWAQIVNTRLDATLDLFHEVLLMPTFPRDELERMRNIILQEIRRRDDEPMSRIFDLARLHFYAGSALGRPIYGTAEDVRALQQEDLVAFWQERYRPNNALLSIAGNFDWERVVAKIERLFSDWQGAASPSPEQHPRPSNTVVLEHQEGKQEHLGLMVPFPNYTHPDYYAAQIIGEALGGNMASRLFVEVREKRGLVYSVSAGLSSNKAIGSLRIYAGTTPEQGHECLAVILNELRRLREEGLTEDELERARVQLKSEHIMRSEGSGARMSANARSWWYERRLRTPHEVKEAIDSVTAEQVMRVLQEFSPLQPLTVAAIGPLSREELIGDLLPLS</sequence>
<feature type="domain" description="Peptidase M16 C-terminal" evidence="2">
    <location>
        <begin position="177"/>
        <end position="350"/>
    </location>
</feature>
<dbReference type="RefSeq" id="WP_112429839.1">
    <property type="nucleotide sequence ID" value="NZ_MCIF01000002.1"/>
</dbReference>
<gene>
    <name evidence="3" type="ORF">A4R35_12405</name>
</gene>
<dbReference type="Pfam" id="PF05193">
    <property type="entry name" value="Peptidase_M16_C"/>
    <property type="match status" value="1"/>
</dbReference>
<dbReference type="InterPro" id="IPR050361">
    <property type="entry name" value="MPP/UQCRC_Complex"/>
</dbReference>
<accession>A0A328VH57</accession>
<name>A0A328VH57_9CHLR</name>
<dbReference type="InterPro" id="IPR011765">
    <property type="entry name" value="Pept_M16_N"/>
</dbReference>
<evidence type="ECO:0000313" key="3">
    <source>
        <dbReference type="EMBL" id="RAQ96339.1"/>
    </source>
</evidence>
<keyword evidence="4" id="KW-1185">Reference proteome</keyword>
<dbReference type="PANTHER" id="PTHR11851:SF219">
    <property type="entry name" value="HYPOTHETICAL ZINC PROTEASE"/>
    <property type="match status" value="1"/>
</dbReference>
<evidence type="ECO:0000259" key="2">
    <source>
        <dbReference type="Pfam" id="PF05193"/>
    </source>
</evidence>
<dbReference type="Proteomes" id="UP000248706">
    <property type="component" value="Unassembled WGS sequence"/>
</dbReference>
<comment type="caution">
    <text evidence="3">The sequence shown here is derived from an EMBL/GenBank/DDBJ whole genome shotgun (WGS) entry which is preliminary data.</text>
</comment>
<dbReference type="InterPro" id="IPR011249">
    <property type="entry name" value="Metalloenz_LuxS/M16"/>
</dbReference>
<organism evidence="3 4">
    <name type="scientific">Thermogemmatispora tikiterensis</name>
    <dbReference type="NCBI Taxonomy" id="1825093"/>
    <lineage>
        <taxon>Bacteria</taxon>
        <taxon>Bacillati</taxon>
        <taxon>Chloroflexota</taxon>
        <taxon>Ktedonobacteria</taxon>
        <taxon>Thermogemmatisporales</taxon>
        <taxon>Thermogemmatisporaceae</taxon>
        <taxon>Thermogemmatispora</taxon>
    </lineage>
</organism>
<protein>
    <recommendedName>
        <fullName evidence="5">Peptidase M16</fullName>
    </recommendedName>
</protein>
<proteinExistence type="predicted"/>
<dbReference type="AlphaFoldDB" id="A0A328VH57"/>
<dbReference type="EMBL" id="MCIF01000002">
    <property type="protein sequence ID" value="RAQ96339.1"/>
    <property type="molecule type" value="Genomic_DNA"/>
</dbReference>
<dbReference type="Gene3D" id="3.30.830.10">
    <property type="entry name" value="Metalloenzyme, LuxS/M16 peptidase-like"/>
    <property type="match status" value="2"/>
</dbReference>
<evidence type="ECO:0000259" key="1">
    <source>
        <dbReference type="Pfam" id="PF00675"/>
    </source>
</evidence>
<reference evidence="3 4" key="1">
    <citation type="submission" date="2016-08" db="EMBL/GenBank/DDBJ databases">
        <title>Analysis of Carbohydrate Active Enzymes in Thermogemmatispora T81 Reveals Carbohydrate Degradation Ability.</title>
        <authorList>
            <person name="Tomazini A."/>
            <person name="Lal S."/>
            <person name="Stott M."/>
            <person name="Henrissat B."/>
            <person name="Polikarpov I."/>
            <person name="Sparling R."/>
            <person name="Levin D.B."/>
        </authorList>
    </citation>
    <scope>NUCLEOTIDE SEQUENCE [LARGE SCALE GENOMIC DNA]</scope>
    <source>
        <strain evidence="3 4">T81</strain>
    </source>
</reference>
<feature type="domain" description="Peptidase M16 N-terminal" evidence="1">
    <location>
        <begin position="30"/>
        <end position="170"/>
    </location>
</feature>
<dbReference type="Pfam" id="PF00675">
    <property type="entry name" value="Peptidase_M16"/>
    <property type="match status" value="1"/>
</dbReference>
<dbReference type="InterPro" id="IPR007863">
    <property type="entry name" value="Peptidase_M16_C"/>
</dbReference>
<evidence type="ECO:0000313" key="4">
    <source>
        <dbReference type="Proteomes" id="UP000248706"/>
    </source>
</evidence>
<dbReference type="OrthoDB" id="9811314at2"/>
<dbReference type="PANTHER" id="PTHR11851">
    <property type="entry name" value="METALLOPROTEASE"/>
    <property type="match status" value="1"/>
</dbReference>
<evidence type="ECO:0008006" key="5">
    <source>
        <dbReference type="Google" id="ProtNLM"/>
    </source>
</evidence>
<dbReference type="GO" id="GO:0046872">
    <property type="term" value="F:metal ion binding"/>
    <property type="evidence" value="ECO:0007669"/>
    <property type="project" value="InterPro"/>
</dbReference>